<gene>
    <name evidence="1" type="ORF">GCM10008023_29970</name>
</gene>
<evidence type="ECO:0000313" key="1">
    <source>
        <dbReference type="EMBL" id="GHH21196.1"/>
    </source>
</evidence>
<accession>A0ABQ3LMX8</accession>
<comment type="caution">
    <text evidence="1">The sequence shown here is derived from an EMBL/GenBank/DDBJ whole genome shotgun (WGS) entry which is preliminary data.</text>
</comment>
<evidence type="ECO:0000313" key="2">
    <source>
        <dbReference type="Proteomes" id="UP000652430"/>
    </source>
</evidence>
<organism evidence="1 2">
    <name type="scientific">Sphingomonas glacialis</name>
    <dbReference type="NCBI Taxonomy" id="658225"/>
    <lineage>
        <taxon>Bacteria</taxon>
        <taxon>Pseudomonadati</taxon>
        <taxon>Pseudomonadota</taxon>
        <taxon>Alphaproteobacteria</taxon>
        <taxon>Sphingomonadales</taxon>
        <taxon>Sphingomonadaceae</taxon>
        <taxon>Sphingomonas</taxon>
    </lineage>
</organism>
<sequence>MEARGLKTVRSDWANTLLVCKKCSKKIGGGFGPKGKTGLAKALRAELDVAKGRKGSLGIIEVKCLGVCPKGAVTVVNGAAPGEWLLVREGLPIAAVAAELGLGAAPDKGIARD</sequence>
<reference evidence="2" key="1">
    <citation type="journal article" date="2019" name="Int. J. Syst. Evol. Microbiol.">
        <title>The Global Catalogue of Microorganisms (GCM) 10K type strain sequencing project: providing services to taxonomists for standard genome sequencing and annotation.</title>
        <authorList>
            <consortium name="The Broad Institute Genomics Platform"/>
            <consortium name="The Broad Institute Genome Sequencing Center for Infectious Disease"/>
            <person name="Wu L."/>
            <person name="Ma J."/>
        </authorList>
    </citation>
    <scope>NUCLEOTIDE SEQUENCE [LARGE SCALE GENOMIC DNA]</scope>
    <source>
        <strain evidence="2">CGMCC 1.8957</strain>
    </source>
</reference>
<protein>
    <recommendedName>
        <fullName evidence="3">(2Fe-2S) ferredoxin domain-containing protein</fullName>
    </recommendedName>
</protein>
<keyword evidence="2" id="KW-1185">Reference proteome</keyword>
<proteinExistence type="predicted"/>
<name>A0ABQ3LMX8_9SPHN</name>
<dbReference type="EMBL" id="BNAQ01000004">
    <property type="protein sequence ID" value="GHH21196.1"/>
    <property type="molecule type" value="Genomic_DNA"/>
</dbReference>
<dbReference type="Proteomes" id="UP000652430">
    <property type="component" value="Unassembled WGS sequence"/>
</dbReference>
<dbReference type="Gene3D" id="3.40.30.10">
    <property type="entry name" value="Glutaredoxin"/>
    <property type="match status" value="1"/>
</dbReference>
<evidence type="ECO:0008006" key="3">
    <source>
        <dbReference type="Google" id="ProtNLM"/>
    </source>
</evidence>